<dbReference type="Proteomes" id="UP000018680">
    <property type="component" value="Chromosome"/>
</dbReference>
<gene>
    <name evidence="12" type="ORF">L21SP2_0865</name>
</gene>
<dbReference type="Gene3D" id="1.20.1530.20">
    <property type="match status" value="1"/>
</dbReference>
<dbReference type="GO" id="GO:0015297">
    <property type="term" value="F:antiporter activity"/>
    <property type="evidence" value="ECO:0007669"/>
    <property type="project" value="UniProtKB-KW"/>
</dbReference>
<keyword evidence="2" id="KW-0813">Transport</keyword>
<dbReference type="GO" id="GO:0006814">
    <property type="term" value="P:sodium ion transport"/>
    <property type="evidence" value="ECO:0007669"/>
    <property type="project" value="UniProtKB-KW"/>
</dbReference>
<keyword evidence="5 10" id="KW-1133">Transmembrane helix</keyword>
<keyword evidence="9" id="KW-0739">Sodium transport</keyword>
<dbReference type="Pfam" id="PF00999">
    <property type="entry name" value="Na_H_Exchanger"/>
    <property type="match status" value="1"/>
</dbReference>
<feature type="transmembrane region" description="Helical" evidence="10">
    <location>
        <begin position="192"/>
        <end position="218"/>
    </location>
</feature>
<dbReference type="EC" id="2.7.1.69" evidence="12"/>
<dbReference type="HOGENOM" id="CLU_005126_7_1_12"/>
<dbReference type="eggNOG" id="COG0475">
    <property type="taxonomic scope" value="Bacteria"/>
</dbReference>
<feature type="transmembrane region" description="Helical" evidence="10">
    <location>
        <begin position="30"/>
        <end position="49"/>
    </location>
</feature>
<evidence type="ECO:0000256" key="8">
    <source>
        <dbReference type="ARBA" id="ARBA00023136"/>
    </source>
</evidence>
<dbReference type="InterPro" id="IPR016152">
    <property type="entry name" value="PTrfase/Anion_transptr"/>
</dbReference>
<feature type="transmembrane region" description="Helical" evidence="10">
    <location>
        <begin position="238"/>
        <end position="260"/>
    </location>
</feature>
<keyword evidence="12" id="KW-0808">Transferase</keyword>
<keyword evidence="8 10" id="KW-0472">Membrane</keyword>
<dbReference type="CDD" id="cd00211">
    <property type="entry name" value="PTS_IIA_fru"/>
    <property type="match status" value="1"/>
</dbReference>
<evidence type="ECO:0000259" key="11">
    <source>
        <dbReference type="PROSITE" id="PS51094"/>
    </source>
</evidence>
<dbReference type="PROSITE" id="PS00372">
    <property type="entry name" value="PTS_EIIA_TYPE_2_HIS"/>
    <property type="match status" value="1"/>
</dbReference>
<proteinExistence type="predicted"/>
<organism evidence="12 13">
    <name type="scientific">Salinispira pacifica</name>
    <dbReference type="NCBI Taxonomy" id="1307761"/>
    <lineage>
        <taxon>Bacteria</taxon>
        <taxon>Pseudomonadati</taxon>
        <taxon>Spirochaetota</taxon>
        <taxon>Spirochaetia</taxon>
        <taxon>Spirochaetales</taxon>
        <taxon>Spirochaetaceae</taxon>
        <taxon>Salinispira</taxon>
    </lineage>
</organism>
<dbReference type="EMBL" id="CP006939">
    <property type="protein sequence ID" value="AHC14285.1"/>
    <property type="molecule type" value="Genomic_DNA"/>
</dbReference>
<evidence type="ECO:0000313" key="13">
    <source>
        <dbReference type="Proteomes" id="UP000018680"/>
    </source>
</evidence>
<evidence type="ECO:0000256" key="5">
    <source>
        <dbReference type="ARBA" id="ARBA00022989"/>
    </source>
</evidence>
<evidence type="ECO:0000256" key="9">
    <source>
        <dbReference type="ARBA" id="ARBA00023201"/>
    </source>
</evidence>
<feature type="transmembrane region" description="Helical" evidence="10">
    <location>
        <begin position="131"/>
        <end position="154"/>
    </location>
</feature>
<evidence type="ECO:0000313" key="12">
    <source>
        <dbReference type="EMBL" id="AHC14285.1"/>
    </source>
</evidence>
<evidence type="ECO:0000256" key="2">
    <source>
        <dbReference type="ARBA" id="ARBA00022448"/>
    </source>
</evidence>
<keyword evidence="6" id="KW-0915">Sodium</keyword>
<dbReference type="PANTHER" id="PTHR43562">
    <property type="entry name" value="NAPA-TYPE SODIUM/HYDROGEN ANTIPORTER"/>
    <property type="match status" value="1"/>
</dbReference>
<reference evidence="12 13" key="1">
    <citation type="journal article" date="2015" name="Stand. Genomic Sci.">
        <title>Complete genome sequence and description of Salinispira pacifica gen. nov., sp. nov., a novel spirochaete isolated form a hypersaline microbial mat.</title>
        <authorList>
            <person name="Ben Hania W."/>
            <person name="Joseph M."/>
            <person name="Schumann P."/>
            <person name="Bunk B."/>
            <person name="Fiebig A."/>
            <person name="Sproer C."/>
            <person name="Klenk H.P."/>
            <person name="Fardeau M.L."/>
            <person name="Spring S."/>
        </authorList>
    </citation>
    <scope>NUCLEOTIDE SEQUENCE [LARGE SCALE GENOMIC DNA]</scope>
    <source>
        <strain evidence="12 13">L21-RPul-D2</strain>
    </source>
</reference>
<keyword evidence="3" id="KW-0050">Antiport</keyword>
<feature type="domain" description="PTS EIIA type-2" evidence="11">
    <location>
        <begin position="568"/>
        <end position="712"/>
    </location>
</feature>
<feature type="transmembrane region" description="Helical" evidence="10">
    <location>
        <begin position="160"/>
        <end position="180"/>
    </location>
</feature>
<feature type="transmembrane region" description="Helical" evidence="10">
    <location>
        <begin position="326"/>
        <end position="345"/>
    </location>
</feature>
<dbReference type="PATRIC" id="fig|1307761.3.peg.866"/>
<protein>
    <submittedName>
        <fullName evidence="12">PTS system, fructose-specific component IIA/ IIB/ IIC</fullName>
        <ecNumber evidence="12">2.7.1.69</ecNumber>
    </submittedName>
</protein>
<dbReference type="eggNOG" id="COG1762">
    <property type="taxonomic scope" value="Bacteria"/>
</dbReference>
<keyword evidence="4 10" id="KW-0812">Transmembrane</keyword>
<dbReference type="Pfam" id="PF00359">
    <property type="entry name" value="PTS_EIIA_2"/>
    <property type="match status" value="1"/>
</dbReference>
<dbReference type="InterPro" id="IPR038770">
    <property type="entry name" value="Na+/solute_symporter_sf"/>
</dbReference>
<dbReference type="STRING" id="1307761.L21SP2_0865"/>
<dbReference type="KEGG" id="slr:L21SP2_0865"/>
<keyword evidence="7" id="KW-0406">Ion transport</keyword>
<feature type="transmembrane region" description="Helical" evidence="10">
    <location>
        <begin position="56"/>
        <end position="77"/>
    </location>
</feature>
<evidence type="ECO:0000256" key="1">
    <source>
        <dbReference type="ARBA" id="ARBA00004141"/>
    </source>
</evidence>
<dbReference type="PROSITE" id="PS51094">
    <property type="entry name" value="PTS_EIIA_TYPE_2"/>
    <property type="match status" value="1"/>
</dbReference>
<dbReference type="PANTHER" id="PTHR43562:SF3">
    <property type="entry name" value="SODIUM ION_PROTON EXCHANGER (EUROFUNG)"/>
    <property type="match status" value="1"/>
</dbReference>
<dbReference type="AlphaFoldDB" id="V5WF71"/>
<evidence type="ECO:0000256" key="6">
    <source>
        <dbReference type="ARBA" id="ARBA00023053"/>
    </source>
</evidence>
<dbReference type="GO" id="GO:0016740">
    <property type="term" value="F:transferase activity"/>
    <property type="evidence" value="ECO:0007669"/>
    <property type="project" value="UniProtKB-KW"/>
</dbReference>
<keyword evidence="13" id="KW-1185">Reference proteome</keyword>
<name>V5WF71_9SPIO</name>
<dbReference type="Gene3D" id="3.40.930.10">
    <property type="entry name" value="Mannitol-specific EII, Chain A"/>
    <property type="match status" value="1"/>
</dbReference>
<evidence type="ECO:0000256" key="7">
    <source>
        <dbReference type="ARBA" id="ARBA00023065"/>
    </source>
</evidence>
<evidence type="ECO:0000256" key="10">
    <source>
        <dbReference type="SAM" id="Phobius"/>
    </source>
</evidence>
<dbReference type="InterPro" id="IPR006153">
    <property type="entry name" value="Cation/H_exchanger_TM"/>
</dbReference>
<accession>V5WF71</accession>
<evidence type="ECO:0000256" key="3">
    <source>
        <dbReference type="ARBA" id="ARBA00022449"/>
    </source>
</evidence>
<feature type="transmembrane region" description="Helical" evidence="10">
    <location>
        <begin position="351"/>
        <end position="377"/>
    </location>
</feature>
<dbReference type="InterPro" id="IPR002178">
    <property type="entry name" value="PTS_EIIA_type-2_dom"/>
</dbReference>
<sequence length="726" mass="77745">MLIFLPALLFASQENGGGHAEMSLTHQMTQLVIQLAVILFATWIGGKLAQKIRLPGVIGQLLMGILIGPFLLGGLGFPGFPQGLFPVLEGTIPVSPLVYSLSSLAAIILLFIAGLETDLPLFLKYAGKGSVVGLGGVLFSFASGAWLSTFFTGYDFFHPISLFMGTLSVATSVGITASILSDQRKMDSPEGVVILSAAVIDDVLGIIILAIVLGLAAILPSTGDGGSGSIDWGEIVWVGVKAVGVWLVFTILGLVFARKLGRFLKQTFKDQSLVTVMAFALALLMAGIFESAGLSMIIGAYVVGLTLSNTDLAFVIQSRLKTLHDFFVPVFFAVSGMMVNLEAIANGRVLAFGLLFTLVAVIAKLIGSGGPALLLNFNLLGASRIGLGMVPRGEVALIMAGIGMSSGIINQEQFGIALLMTIISTIAAPPALNQLLKIRSSGQKVEEGGGEKTETSFSFQSPEFAQLIISTFTSEMEKEGFFINSMEHGEEVIQMRKDDVFISLYIGEDGEATFLSDEKDVNLFKTALYESLLSVNKAAGALKKVFKPDEMAKSISSGSTGGAFNIIPYTSPDFVIRNLRAHNKQEVIEEMLYLADAHELLDDGEIVKHDVLEREKSMTTGMANGIAIPHAKTEGVSSMHFLIGLKPDGIDFQSLDGEPSTIFIMILTPKQGHGPHIQLMSSITGLLNRSEVREAILKAETSYEVLRILQRAQEENQAQSQKKSRN</sequence>
<dbReference type="GO" id="GO:1902600">
    <property type="term" value="P:proton transmembrane transport"/>
    <property type="evidence" value="ECO:0007669"/>
    <property type="project" value="InterPro"/>
</dbReference>
<feature type="transmembrane region" description="Helical" evidence="10">
    <location>
        <begin position="272"/>
        <end position="289"/>
    </location>
</feature>
<comment type="subcellular location">
    <subcellularLocation>
        <location evidence="1">Membrane</location>
        <topology evidence="1">Multi-pass membrane protein</topology>
    </subcellularLocation>
</comment>
<dbReference type="GO" id="GO:0016020">
    <property type="term" value="C:membrane"/>
    <property type="evidence" value="ECO:0007669"/>
    <property type="project" value="UniProtKB-SubCell"/>
</dbReference>
<dbReference type="SUPFAM" id="SSF55804">
    <property type="entry name" value="Phoshotransferase/anion transport protein"/>
    <property type="match status" value="1"/>
</dbReference>
<feature type="transmembrane region" description="Helical" evidence="10">
    <location>
        <begin position="97"/>
        <end position="119"/>
    </location>
</feature>
<evidence type="ECO:0000256" key="4">
    <source>
        <dbReference type="ARBA" id="ARBA00022692"/>
    </source>
</evidence>